<name>A0ABZ2ZWZ6_9MICC</name>
<dbReference type="PANTHER" id="PTHR12526">
    <property type="entry name" value="GLYCOSYLTRANSFERASE"/>
    <property type="match status" value="1"/>
</dbReference>
<keyword evidence="1" id="KW-0328">Glycosyltransferase</keyword>
<evidence type="ECO:0000313" key="5">
    <source>
        <dbReference type="EMBL" id="WZP16684.1"/>
    </source>
</evidence>
<accession>A0ABZ2ZWZ6</accession>
<dbReference type="Gene3D" id="3.40.50.2000">
    <property type="entry name" value="Glycogen Phosphorylase B"/>
    <property type="match status" value="2"/>
</dbReference>
<dbReference type="PANTHER" id="PTHR12526:SF600">
    <property type="entry name" value="GLYCOSYL TRANSFERASE GROUP 1"/>
    <property type="match status" value="1"/>
</dbReference>
<protein>
    <submittedName>
        <fullName evidence="5">Glycosyltransferase family 4 protein</fullName>
    </submittedName>
</protein>
<dbReference type="EMBL" id="CP151657">
    <property type="protein sequence ID" value="WZP16684.1"/>
    <property type="molecule type" value="Genomic_DNA"/>
</dbReference>
<dbReference type="CDD" id="cd03794">
    <property type="entry name" value="GT4_WbuB-like"/>
    <property type="match status" value="1"/>
</dbReference>
<gene>
    <name evidence="5" type="ORF">AAE021_03630</name>
</gene>
<dbReference type="Pfam" id="PF13579">
    <property type="entry name" value="Glyco_trans_4_4"/>
    <property type="match status" value="1"/>
</dbReference>
<proteinExistence type="predicted"/>
<evidence type="ECO:0000256" key="2">
    <source>
        <dbReference type="ARBA" id="ARBA00022679"/>
    </source>
</evidence>
<evidence type="ECO:0000313" key="6">
    <source>
        <dbReference type="Proteomes" id="UP001448858"/>
    </source>
</evidence>
<sequence length="567" mass="61038">MASTAARHFADDPVRLLVLASQKLPGRITSKLGAVSRMLPQRTYISALLSLVGGDQTVLQTQLRAAQQAPGTRSGVALADVAIAGGYPGLAAELLCATATTERGAAPTIARLRWHNGDMSGAVDALAGVPGRRARHMRSRLESERDVFHGWRPTLDRVESYDPAAKTVLHILTNSLPHTGSGYAQRTHSILKAQRQLGWDVHAVTRPGYPVQLGKLAARNTDRLDDVVYHRILPARLPEGMTARLQLQAEETLRLALRLRPAVLHTTTHFVNALVTAAVAEALGIPWVYEVRGQLADTWASSRGPEAGNSERYRTFVARETEATQRADGCATLGTAMRDAIALGSPQSEIVLLPNAVGEAFLKEPLSSRQARRQLGLPVEGTFVGTVSSLVGYEGLDDLIAAFASLAKDDTDLQCLIVGAGAAENALRQQAKESGFGHRIVFTGRVDRSLAHLYHQALDIFVLPRKDSIVTRSVTPLKPVEALASARPIVFSDLPALQETIDEGAEGVPFKAGDRGGLALAIASLAGNPKMRQQMGQAGRRRILAKRTWAATAARVIETYERLKVSQ</sequence>
<dbReference type="SUPFAM" id="SSF53756">
    <property type="entry name" value="UDP-Glycosyltransferase/glycogen phosphorylase"/>
    <property type="match status" value="1"/>
</dbReference>
<evidence type="ECO:0000259" key="4">
    <source>
        <dbReference type="Pfam" id="PF13579"/>
    </source>
</evidence>
<dbReference type="RefSeq" id="WP_342024290.1">
    <property type="nucleotide sequence ID" value="NZ_CP151657.1"/>
</dbReference>
<dbReference type="Proteomes" id="UP001448858">
    <property type="component" value="Chromosome"/>
</dbReference>
<dbReference type="InterPro" id="IPR001296">
    <property type="entry name" value="Glyco_trans_1"/>
</dbReference>
<evidence type="ECO:0000256" key="1">
    <source>
        <dbReference type="ARBA" id="ARBA00022676"/>
    </source>
</evidence>
<feature type="domain" description="Glycosyltransferase subfamily 4-like N-terminal" evidence="4">
    <location>
        <begin position="181"/>
        <end position="355"/>
    </location>
</feature>
<keyword evidence="2" id="KW-0808">Transferase</keyword>
<dbReference type="InterPro" id="IPR028098">
    <property type="entry name" value="Glyco_trans_4-like_N"/>
</dbReference>
<organism evidence="5 6">
    <name type="scientific">Arthrobacter citreus</name>
    <dbReference type="NCBI Taxonomy" id="1670"/>
    <lineage>
        <taxon>Bacteria</taxon>
        <taxon>Bacillati</taxon>
        <taxon>Actinomycetota</taxon>
        <taxon>Actinomycetes</taxon>
        <taxon>Micrococcales</taxon>
        <taxon>Micrococcaceae</taxon>
        <taxon>Arthrobacter</taxon>
    </lineage>
</organism>
<keyword evidence="6" id="KW-1185">Reference proteome</keyword>
<reference evidence="5 6" key="1">
    <citation type="submission" date="2024-04" db="EMBL/GenBank/DDBJ databases">
        <title>Arthrobacter sp. from Plains bison fecal sample.</title>
        <authorList>
            <person name="Ruzzini A."/>
        </authorList>
    </citation>
    <scope>NUCLEOTIDE SEQUENCE [LARGE SCALE GENOMIC DNA]</scope>
    <source>
        <strain evidence="5 6">EINP1</strain>
    </source>
</reference>
<feature type="domain" description="Glycosyl transferase family 1" evidence="3">
    <location>
        <begin position="369"/>
        <end position="542"/>
    </location>
</feature>
<dbReference type="Pfam" id="PF00534">
    <property type="entry name" value="Glycos_transf_1"/>
    <property type="match status" value="1"/>
</dbReference>
<evidence type="ECO:0000259" key="3">
    <source>
        <dbReference type="Pfam" id="PF00534"/>
    </source>
</evidence>